<accession>A0A6J6R155</accession>
<gene>
    <name evidence="1" type="ORF">UFOPK2579_01734</name>
</gene>
<dbReference type="EMBL" id="CAEZXR010000212">
    <property type="protein sequence ID" value="CAB4716736.1"/>
    <property type="molecule type" value="Genomic_DNA"/>
</dbReference>
<reference evidence="1" key="1">
    <citation type="submission" date="2020-05" db="EMBL/GenBank/DDBJ databases">
        <authorList>
            <person name="Chiriac C."/>
            <person name="Salcher M."/>
            <person name="Ghai R."/>
            <person name="Kavagutti S V."/>
        </authorList>
    </citation>
    <scope>NUCLEOTIDE SEQUENCE</scope>
</reference>
<dbReference type="InterPro" id="IPR023296">
    <property type="entry name" value="Glyco_hydro_beta-prop_sf"/>
</dbReference>
<protein>
    <submittedName>
        <fullName evidence="1">Unannotated protein</fullName>
    </submittedName>
</protein>
<organism evidence="1">
    <name type="scientific">freshwater metagenome</name>
    <dbReference type="NCBI Taxonomy" id="449393"/>
    <lineage>
        <taxon>unclassified sequences</taxon>
        <taxon>metagenomes</taxon>
        <taxon>ecological metagenomes</taxon>
    </lineage>
</organism>
<sequence length="456" mass="49031">MIPRFARAPYEVVARRRPVDVVSPTSVLLDLDAPGPASWRPTPHPAPYAAVEAEPTPGGPVSVLLGSGGVRLRGELDDASGAAWLVVDVGSGPQTFRSRRSAAIAADDPVQAIALSLTGTHACVLTRGRTGWTARAKADLSRLGADTRDETWLAGLHSGHTGAVTRLRAGGFGQLGLRDIRAVTRADGSAYRPDGPTGPVLLSATSAGPGFFDTAHTSVWRLDPRTLELGHAADLFFRRPDRPGAYGDHATHLVRDDDRWLVATSTWGDFDRRRARARVDVTLAESSTDLLTGRHLLDTRPLALPATQSVGVWDPHLVRTAEGWIVGYVSARKFFDFHPEVATGASLEALTVHAALGDRRSSEGTTVLIEDGRAWVLASDGRDNRRRHRERYPVLSLDLDEVTTLPAPYPSNIPWPTLVDLGPDGWLHVAFDGSRHGGRVVGYGSHGQVVLARAAR</sequence>
<name>A0A6J6R155_9ZZZZ</name>
<proteinExistence type="predicted"/>
<dbReference type="AlphaFoldDB" id="A0A6J6R155"/>
<dbReference type="SUPFAM" id="SSF75005">
    <property type="entry name" value="Arabinanase/levansucrase/invertase"/>
    <property type="match status" value="1"/>
</dbReference>
<evidence type="ECO:0000313" key="1">
    <source>
        <dbReference type="EMBL" id="CAB4716736.1"/>
    </source>
</evidence>